<keyword evidence="4" id="KW-0238">DNA-binding</keyword>
<name>A0A9D5CUQ8_9LILI</name>
<evidence type="ECO:0000259" key="10">
    <source>
        <dbReference type="PROSITE" id="PS51032"/>
    </source>
</evidence>
<dbReference type="InterPro" id="IPR016177">
    <property type="entry name" value="DNA-bd_dom_sf"/>
</dbReference>
<protein>
    <recommendedName>
        <fullName evidence="10">AP2/ERF domain-containing protein</fullName>
    </recommendedName>
</protein>
<dbReference type="SMART" id="SM00380">
    <property type="entry name" value="AP2"/>
    <property type="match status" value="1"/>
</dbReference>
<evidence type="ECO:0000256" key="4">
    <source>
        <dbReference type="ARBA" id="ARBA00023125"/>
    </source>
</evidence>
<proteinExistence type="inferred from homology"/>
<feature type="compositionally biased region" description="Basic and acidic residues" evidence="9">
    <location>
        <begin position="167"/>
        <end position="206"/>
    </location>
</feature>
<evidence type="ECO:0000256" key="2">
    <source>
        <dbReference type="ARBA" id="ARBA00023015"/>
    </source>
</evidence>
<dbReference type="PANTHER" id="PTHR31241">
    <property type="entry name" value="DEHYDRATION-RESPONSIVE ELEMENT-BINDING PROTEIN 2C"/>
    <property type="match status" value="1"/>
</dbReference>
<dbReference type="GO" id="GO:0003700">
    <property type="term" value="F:DNA-binding transcription factor activity"/>
    <property type="evidence" value="ECO:0007669"/>
    <property type="project" value="InterPro"/>
</dbReference>
<reference evidence="11" key="1">
    <citation type="submission" date="2021-03" db="EMBL/GenBank/DDBJ databases">
        <authorList>
            <person name="Li Z."/>
            <person name="Yang C."/>
        </authorList>
    </citation>
    <scope>NUCLEOTIDE SEQUENCE</scope>
    <source>
        <strain evidence="11">Dzin_1.0</strain>
        <tissue evidence="11">Leaf</tissue>
    </source>
</reference>
<evidence type="ECO:0000256" key="6">
    <source>
        <dbReference type="ARBA" id="ARBA00023163"/>
    </source>
</evidence>
<accession>A0A9D5CUQ8</accession>
<keyword evidence="5" id="KW-0010">Activator</keyword>
<evidence type="ECO:0000256" key="8">
    <source>
        <dbReference type="ARBA" id="ARBA00024343"/>
    </source>
</evidence>
<sequence length="321" mass="35800">MDIRTFIPFRALPTDNMKKRTRKRRSGPESVAETIEKWRKINDEKACASGGDNQVWRVPGKGSRKGVMRGKGGPENPNCRYRGVRQRTWGKWVAEIREPNRKGRLWLGTFPTDMEAAQAYDNAARAMYGPCARLNFPDETSAAATASESIISCQTSESCLDDEKDEVESRSSEDEPARAKETSGDKQEVQPFEARAEETSGDKQEVDPFEGIDGLPDSFDIEEMLKMIDVDPNMDLSVNQDQLAVAAEPNLFPHQGQSDVGCSEWDQYDPFAAALSSQQQWPDDGEMMGILSPQEQELGHMGYNFEFGIGLDDASLFQPGL</sequence>
<dbReference type="AlphaFoldDB" id="A0A9D5CUQ8"/>
<dbReference type="CDD" id="cd00018">
    <property type="entry name" value="AP2"/>
    <property type="match status" value="1"/>
</dbReference>
<dbReference type="Gene3D" id="3.30.730.10">
    <property type="entry name" value="AP2/ERF domain"/>
    <property type="match status" value="1"/>
</dbReference>
<evidence type="ECO:0000313" key="11">
    <source>
        <dbReference type="EMBL" id="KAJ0979289.1"/>
    </source>
</evidence>
<keyword evidence="3" id="KW-0346">Stress response</keyword>
<feature type="region of interest" description="Disordered" evidence="9">
    <location>
        <begin position="14"/>
        <end position="36"/>
    </location>
</feature>
<evidence type="ECO:0000256" key="9">
    <source>
        <dbReference type="SAM" id="MobiDB-lite"/>
    </source>
</evidence>
<dbReference type="PRINTS" id="PR00367">
    <property type="entry name" value="ETHRSPELEMNT"/>
</dbReference>
<keyword evidence="7" id="KW-0539">Nucleus</keyword>
<dbReference type="GO" id="GO:0000976">
    <property type="term" value="F:transcription cis-regulatory region binding"/>
    <property type="evidence" value="ECO:0007669"/>
    <property type="project" value="TreeGrafter"/>
</dbReference>
<keyword evidence="6" id="KW-0804">Transcription</keyword>
<keyword evidence="2" id="KW-0805">Transcription regulation</keyword>
<gene>
    <name evidence="11" type="ORF">J5N97_014763</name>
</gene>
<dbReference type="PANTHER" id="PTHR31241:SF62">
    <property type="entry name" value="DEHYDRATION-RESPONSIVE ELEMENT-BINDING PROTEIN 2D"/>
    <property type="match status" value="1"/>
</dbReference>
<keyword evidence="12" id="KW-1185">Reference proteome</keyword>
<organism evidence="11 12">
    <name type="scientific">Dioscorea zingiberensis</name>
    <dbReference type="NCBI Taxonomy" id="325984"/>
    <lineage>
        <taxon>Eukaryota</taxon>
        <taxon>Viridiplantae</taxon>
        <taxon>Streptophyta</taxon>
        <taxon>Embryophyta</taxon>
        <taxon>Tracheophyta</taxon>
        <taxon>Spermatophyta</taxon>
        <taxon>Magnoliopsida</taxon>
        <taxon>Liliopsida</taxon>
        <taxon>Dioscoreales</taxon>
        <taxon>Dioscoreaceae</taxon>
        <taxon>Dioscorea</taxon>
    </lineage>
</organism>
<evidence type="ECO:0000256" key="3">
    <source>
        <dbReference type="ARBA" id="ARBA00023016"/>
    </source>
</evidence>
<comment type="caution">
    <text evidence="11">The sequence shown here is derived from an EMBL/GenBank/DDBJ whole genome shotgun (WGS) entry which is preliminary data.</text>
</comment>
<dbReference type="GO" id="GO:0005634">
    <property type="term" value="C:nucleus"/>
    <property type="evidence" value="ECO:0007669"/>
    <property type="project" value="UniProtKB-SubCell"/>
</dbReference>
<feature type="region of interest" description="Disordered" evidence="9">
    <location>
        <begin position="49"/>
        <end position="77"/>
    </location>
</feature>
<comment type="subcellular location">
    <subcellularLocation>
        <location evidence="1">Nucleus</location>
    </subcellularLocation>
</comment>
<dbReference type="EMBL" id="JAGGNH010000003">
    <property type="protein sequence ID" value="KAJ0979289.1"/>
    <property type="molecule type" value="Genomic_DNA"/>
</dbReference>
<feature type="domain" description="AP2/ERF" evidence="10">
    <location>
        <begin position="80"/>
        <end position="137"/>
    </location>
</feature>
<dbReference type="Pfam" id="PF00847">
    <property type="entry name" value="AP2"/>
    <property type="match status" value="1"/>
</dbReference>
<dbReference type="SUPFAM" id="SSF54171">
    <property type="entry name" value="DNA-binding domain"/>
    <property type="match status" value="1"/>
</dbReference>
<evidence type="ECO:0000256" key="7">
    <source>
        <dbReference type="ARBA" id="ARBA00023242"/>
    </source>
</evidence>
<evidence type="ECO:0000256" key="1">
    <source>
        <dbReference type="ARBA" id="ARBA00004123"/>
    </source>
</evidence>
<dbReference type="GO" id="GO:0006950">
    <property type="term" value="P:response to stress"/>
    <property type="evidence" value="ECO:0007669"/>
    <property type="project" value="TreeGrafter"/>
</dbReference>
<dbReference type="GO" id="GO:0045893">
    <property type="term" value="P:positive regulation of DNA-templated transcription"/>
    <property type="evidence" value="ECO:0007669"/>
    <property type="project" value="TreeGrafter"/>
</dbReference>
<dbReference type="PROSITE" id="PS51032">
    <property type="entry name" value="AP2_ERF"/>
    <property type="match status" value="1"/>
</dbReference>
<comment type="similarity">
    <text evidence="8">Belongs to the AP2/ERF transcription factor family. ERF subfamily.</text>
</comment>
<dbReference type="Proteomes" id="UP001085076">
    <property type="component" value="Miscellaneous, Linkage group lg03"/>
</dbReference>
<evidence type="ECO:0000256" key="5">
    <source>
        <dbReference type="ARBA" id="ARBA00023159"/>
    </source>
</evidence>
<dbReference type="FunFam" id="3.30.730.10:FF:000001">
    <property type="entry name" value="Ethylene-responsive transcription factor 2"/>
    <property type="match status" value="1"/>
</dbReference>
<evidence type="ECO:0000313" key="12">
    <source>
        <dbReference type="Proteomes" id="UP001085076"/>
    </source>
</evidence>
<dbReference type="InterPro" id="IPR036955">
    <property type="entry name" value="AP2/ERF_dom_sf"/>
</dbReference>
<dbReference type="InterPro" id="IPR001471">
    <property type="entry name" value="AP2/ERF_dom"/>
</dbReference>
<dbReference type="OrthoDB" id="550883at2759"/>
<reference evidence="11" key="2">
    <citation type="journal article" date="2022" name="Hortic Res">
        <title>The genome of Dioscorea zingiberensis sheds light on the biosynthesis, origin and evolution of the medicinally important diosgenin saponins.</title>
        <authorList>
            <person name="Li Y."/>
            <person name="Tan C."/>
            <person name="Li Z."/>
            <person name="Guo J."/>
            <person name="Li S."/>
            <person name="Chen X."/>
            <person name="Wang C."/>
            <person name="Dai X."/>
            <person name="Yang H."/>
            <person name="Song W."/>
            <person name="Hou L."/>
            <person name="Xu J."/>
            <person name="Tong Z."/>
            <person name="Xu A."/>
            <person name="Yuan X."/>
            <person name="Wang W."/>
            <person name="Yang Q."/>
            <person name="Chen L."/>
            <person name="Sun Z."/>
            <person name="Wang K."/>
            <person name="Pan B."/>
            <person name="Chen J."/>
            <person name="Bao Y."/>
            <person name="Liu F."/>
            <person name="Qi X."/>
            <person name="Gang D.R."/>
            <person name="Wen J."/>
            <person name="Li J."/>
        </authorList>
    </citation>
    <scope>NUCLEOTIDE SEQUENCE</scope>
    <source>
        <strain evidence="11">Dzin_1.0</strain>
    </source>
</reference>
<feature type="region of interest" description="Disordered" evidence="9">
    <location>
        <begin position="155"/>
        <end position="211"/>
    </location>
</feature>